<organism evidence="1 2">
    <name type="scientific">Macrostomum lignano</name>
    <dbReference type="NCBI Taxonomy" id="282301"/>
    <lineage>
        <taxon>Eukaryota</taxon>
        <taxon>Metazoa</taxon>
        <taxon>Spiralia</taxon>
        <taxon>Lophotrochozoa</taxon>
        <taxon>Platyhelminthes</taxon>
        <taxon>Rhabditophora</taxon>
        <taxon>Macrostomorpha</taxon>
        <taxon>Macrostomida</taxon>
        <taxon>Macrostomidae</taxon>
        <taxon>Macrostomum</taxon>
    </lineage>
</organism>
<dbReference type="Proteomes" id="UP000095280">
    <property type="component" value="Unplaced"/>
</dbReference>
<proteinExistence type="predicted"/>
<sequence>MDGSLQEKRKSFRLHYATLIRAIGAGVWLLHLVIITMLCLDPHFELDSSNLSKDEIAIHRILVEYRSKRVYFVAAEHIVIMWNVVYCVTVSGSGSNRIWAFVWMHYNWTAVPLLSMVIVVVEFASQDMSYYNVIDDCKVNEVIVALMYFMLGFNAYLLAYNQLRMLQQQMTRPFKPGWVVQHNRGAPGKAATAGSRQSVVSRTNPATNSRLKRSSVSTDQMLDWSS</sequence>
<dbReference type="WBParaSite" id="maker-uti_cns_0001168-snap-gene-0.16-mRNA-1">
    <property type="protein sequence ID" value="maker-uti_cns_0001168-snap-gene-0.16-mRNA-1"/>
    <property type="gene ID" value="maker-uti_cns_0001168-snap-gene-0.16"/>
</dbReference>
<evidence type="ECO:0000313" key="2">
    <source>
        <dbReference type="WBParaSite" id="maker-uti_cns_0001168-snap-gene-0.16-mRNA-1"/>
    </source>
</evidence>
<protein>
    <submittedName>
        <fullName evidence="2">G_PROTEIN_RECEP_F2_4 domain-containing protein</fullName>
    </submittedName>
</protein>
<keyword evidence="1" id="KW-1185">Reference proteome</keyword>
<evidence type="ECO:0000313" key="1">
    <source>
        <dbReference type="Proteomes" id="UP000095280"/>
    </source>
</evidence>
<reference evidence="2" key="1">
    <citation type="submission" date="2016-11" db="UniProtKB">
        <authorList>
            <consortium name="WormBaseParasite"/>
        </authorList>
    </citation>
    <scope>IDENTIFICATION</scope>
</reference>
<accession>A0A1I8G9R0</accession>
<dbReference type="AlphaFoldDB" id="A0A1I8G9R0"/>
<name>A0A1I8G9R0_9PLAT</name>